<name>A0A6G1JI44_9PLEO</name>
<evidence type="ECO:0000313" key="1">
    <source>
        <dbReference type="EMBL" id="KAF2690237.1"/>
    </source>
</evidence>
<dbReference type="AlphaFoldDB" id="A0A6G1JI44"/>
<sequence length="408" mass="46602">MATAMPFPTTDLPPSTQSQSPLFRIPLEIHDEIYAHYVFEEAGCVYNPATSTLRLASGRALHLLYTCKAGAGEPPRALLRTNRITVRPLHIECLLHYVRWTKMLMLRHAASFITPEILDRVVERYPGVEGYFRCAFGAIRGKSEHLCNFYLFPHGYRDNTFASFCDAVQYTLELASIHPQFGHLVAEASGHSQADLGRAPFVAGSHWKILHWKPALWSLPTEVELSSIEREFQPADYDASKHMDKYGPIYLVDYENSDFAETCGFLPPDWYMNVIVDWITRTAAPPSIDMPVQSFFEVIEPYESIDEVFFRPRRLSSTYPTAVRDIIQGNSIIHFDGEPGELWDRQAMSQFRVHWSTEDFLADYQPVRMIGTYFQVPGGTQALWDLYKIEGGDDLSRAYESSIDPDHK</sequence>
<proteinExistence type="predicted"/>
<organism evidence="1 2">
    <name type="scientific">Lentithecium fluviatile CBS 122367</name>
    <dbReference type="NCBI Taxonomy" id="1168545"/>
    <lineage>
        <taxon>Eukaryota</taxon>
        <taxon>Fungi</taxon>
        <taxon>Dikarya</taxon>
        <taxon>Ascomycota</taxon>
        <taxon>Pezizomycotina</taxon>
        <taxon>Dothideomycetes</taxon>
        <taxon>Pleosporomycetidae</taxon>
        <taxon>Pleosporales</taxon>
        <taxon>Massarineae</taxon>
        <taxon>Lentitheciaceae</taxon>
        <taxon>Lentithecium</taxon>
    </lineage>
</organism>
<protein>
    <submittedName>
        <fullName evidence="1">Uncharacterized protein</fullName>
    </submittedName>
</protein>
<dbReference type="OrthoDB" id="3799754at2759"/>
<gene>
    <name evidence="1" type="ORF">K458DRAFT_383362</name>
</gene>
<evidence type="ECO:0000313" key="2">
    <source>
        <dbReference type="Proteomes" id="UP000799291"/>
    </source>
</evidence>
<dbReference type="EMBL" id="MU005571">
    <property type="protein sequence ID" value="KAF2690237.1"/>
    <property type="molecule type" value="Genomic_DNA"/>
</dbReference>
<accession>A0A6G1JI44</accession>
<dbReference type="Proteomes" id="UP000799291">
    <property type="component" value="Unassembled WGS sequence"/>
</dbReference>
<reference evidence="1" key="1">
    <citation type="journal article" date="2020" name="Stud. Mycol.">
        <title>101 Dothideomycetes genomes: a test case for predicting lifestyles and emergence of pathogens.</title>
        <authorList>
            <person name="Haridas S."/>
            <person name="Albert R."/>
            <person name="Binder M."/>
            <person name="Bloem J."/>
            <person name="Labutti K."/>
            <person name="Salamov A."/>
            <person name="Andreopoulos B."/>
            <person name="Baker S."/>
            <person name="Barry K."/>
            <person name="Bills G."/>
            <person name="Bluhm B."/>
            <person name="Cannon C."/>
            <person name="Castanera R."/>
            <person name="Culley D."/>
            <person name="Daum C."/>
            <person name="Ezra D."/>
            <person name="Gonzalez J."/>
            <person name="Henrissat B."/>
            <person name="Kuo A."/>
            <person name="Liang C."/>
            <person name="Lipzen A."/>
            <person name="Lutzoni F."/>
            <person name="Magnuson J."/>
            <person name="Mondo S."/>
            <person name="Nolan M."/>
            <person name="Ohm R."/>
            <person name="Pangilinan J."/>
            <person name="Park H.-J."/>
            <person name="Ramirez L."/>
            <person name="Alfaro M."/>
            <person name="Sun H."/>
            <person name="Tritt A."/>
            <person name="Yoshinaga Y."/>
            <person name="Zwiers L.-H."/>
            <person name="Turgeon B."/>
            <person name="Goodwin S."/>
            <person name="Spatafora J."/>
            <person name="Crous P."/>
            <person name="Grigoriev I."/>
        </authorList>
    </citation>
    <scope>NUCLEOTIDE SEQUENCE</scope>
    <source>
        <strain evidence="1">CBS 122367</strain>
    </source>
</reference>
<keyword evidence="2" id="KW-1185">Reference proteome</keyword>